<proteinExistence type="predicted"/>
<gene>
    <name evidence="1" type="ORF">K2U94_09555</name>
</gene>
<dbReference type="Proteomes" id="UP001139104">
    <property type="component" value="Unassembled WGS sequence"/>
</dbReference>
<evidence type="ECO:0000313" key="1">
    <source>
        <dbReference type="EMBL" id="MCI4683007.1"/>
    </source>
</evidence>
<organism evidence="1 2">
    <name type="scientific">Candidatus Rhodoblastus alkanivorans</name>
    <dbReference type="NCBI Taxonomy" id="2954117"/>
    <lineage>
        <taxon>Bacteria</taxon>
        <taxon>Pseudomonadati</taxon>
        <taxon>Pseudomonadota</taxon>
        <taxon>Alphaproteobacteria</taxon>
        <taxon>Hyphomicrobiales</taxon>
        <taxon>Rhodoblastaceae</taxon>
        <taxon>Rhodoblastus</taxon>
    </lineage>
</organism>
<name>A0ABS9Z5X4_9HYPH</name>
<comment type="caution">
    <text evidence="1">The sequence shown here is derived from an EMBL/GenBank/DDBJ whole genome shotgun (WGS) entry which is preliminary data.</text>
</comment>
<reference evidence="1" key="1">
    <citation type="journal article" date="2022" name="ISME J.">
        <title>Identification of active gaseous-alkane degraders at natural gas seeps.</title>
        <authorList>
            <person name="Farhan Ul Haque M."/>
            <person name="Hernandez M."/>
            <person name="Crombie A.T."/>
            <person name="Murrell J.C."/>
        </authorList>
    </citation>
    <scope>NUCLEOTIDE SEQUENCE</scope>
    <source>
        <strain evidence="1">PC2</strain>
    </source>
</reference>
<keyword evidence="2" id="KW-1185">Reference proteome</keyword>
<sequence>MALGGSESGRSRETNTAGYLLGTALLPNYIEDALSAFDGSCGDFEEREVTGVPPATGGLD</sequence>
<dbReference type="RefSeq" id="WP_243066980.1">
    <property type="nucleotide sequence ID" value="NZ_JAIVFK010000012.1"/>
</dbReference>
<dbReference type="EMBL" id="JAIVFP010000001">
    <property type="protein sequence ID" value="MCI4683007.1"/>
    <property type="molecule type" value="Genomic_DNA"/>
</dbReference>
<evidence type="ECO:0000313" key="2">
    <source>
        <dbReference type="Proteomes" id="UP001139104"/>
    </source>
</evidence>
<accession>A0ABS9Z5X4</accession>
<protein>
    <submittedName>
        <fullName evidence="1">Uncharacterized protein</fullName>
    </submittedName>
</protein>